<evidence type="ECO:0000256" key="2">
    <source>
        <dbReference type="ARBA" id="ARBA00022692"/>
    </source>
</evidence>
<reference evidence="13" key="3">
    <citation type="submission" date="2025-09" db="UniProtKB">
        <authorList>
            <consortium name="Ensembl"/>
        </authorList>
    </citation>
    <scope>IDENTIFICATION</scope>
    <source>
        <strain evidence="13">Thoroughbred</strain>
    </source>
</reference>
<feature type="signal peptide" evidence="11">
    <location>
        <begin position="1"/>
        <end position="19"/>
    </location>
</feature>
<dbReference type="PROSITE" id="PS50835">
    <property type="entry name" value="IG_LIKE"/>
    <property type="match status" value="8"/>
</dbReference>
<feature type="domain" description="Ig-like" evidence="12">
    <location>
        <begin position="516"/>
        <end position="605"/>
    </location>
</feature>
<feature type="region of interest" description="Disordered" evidence="9">
    <location>
        <begin position="954"/>
        <end position="980"/>
    </location>
</feature>
<proteinExistence type="predicted"/>
<name>A0A9L0R701_HORSE</name>
<evidence type="ECO:0000256" key="7">
    <source>
        <dbReference type="ARBA" id="ARBA00023157"/>
    </source>
</evidence>
<feature type="compositionally biased region" description="Acidic residues" evidence="9">
    <location>
        <begin position="964"/>
        <end position="980"/>
    </location>
</feature>
<dbReference type="FunFam" id="2.60.40.10:FF:000932">
    <property type="entry name" value="Immunoglobulin superfamily member 3"/>
    <property type="match status" value="1"/>
</dbReference>
<reference evidence="13 14" key="1">
    <citation type="journal article" date="2009" name="Science">
        <title>Genome sequence, comparative analysis, and population genetics of the domestic horse.</title>
        <authorList>
            <consortium name="Broad Institute Genome Sequencing Platform"/>
            <consortium name="Broad Institute Whole Genome Assembly Team"/>
            <person name="Wade C.M."/>
            <person name="Giulotto E."/>
            <person name="Sigurdsson S."/>
            <person name="Zoli M."/>
            <person name="Gnerre S."/>
            <person name="Imsland F."/>
            <person name="Lear T.L."/>
            <person name="Adelson D.L."/>
            <person name="Bailey E."/>
            <person name="Bellone R.R."/>
            <person name="Bloecker H."/>
            <person name="Distl O."/>
            <person name="Edgar R.C."/>
            <person name="Garber M."/>
            <person name="Leeb T."/>
            <person name="Mauceli E."/>
            <person name="MacLeod J.N."/>
            <person name="Penedo M.C.T."/>
            <person name="Raison J.M."/>
            <person name="Sharpe T."/>
            <person name="Vogel J."/>
            <person name="Andersson L."/>
            <person name="Antczak D.F."/>
            <person name="Biagi T."/>
            <person name="Binns M.M."/>
            <person name="Chowdhary B.P."/>
            <person name="Coleman S.J."/>
            <person name="Della Valle G."/>
            <person name="Fryc S."/>
            <person name="Guerin G."/>
            <person name="Hasegawa T."/>
            <person name="Hill E.W."/>
            <person name="Jurka J."/>
            <person name="Kiialainen A."/>
            <person name="Lindgren G."/>
            <person name="Liu J."/>
            <person name="Magnani E."/>
            <person name="Mickelson J.R."/>
            <person name="Murray J."/>
            <person name="Nergadze S.G."/>
            <person name="Onofrio R."/>
            <person name="Pedroni S."/>
            <person name="Piras M.F."/>
            <person name="Raudsepp T."/>
            <person name="Rocchi M."/>
            <person name="Roeed K.H."/>
            <person name="Ryder O.A."/>
            <person name="Searle S."/>
            <person name="Skow L."/>
            <person name="Swinburne J.E."/>
            <person name="Syvaenen A.C."/>
            <person name="Tozaki T."/>
            <person name="Valberg S.J."/>
            <person name="Vaudin M."/>
            <person name="White J.R."/>
            <person name="Zody M.C."/>
            <person name="Lander E.S."/>
            <person name="Lindblad-Toh K."/>
        </authorList>
    </citation>
    <scope>NUCLEOTIDE SEQUENCE [LARGE SCALE GENOMIC DNA]</scope>
    <source>
        <strain evidence="13 14">Thoroughbred</strain>
    </source>
</reference>
<reference evidence="13" key="2">
    <citation type="submission" date="2025-08" db="UniProtKB">
        <authorList>
            <consortium name="Ensembl"/>
        </authorList>
    </citation>
    <scope>IDENTIFICATION</scope>
    <source>
        <strain evidence="13">Thoroughbred</strain>
    </source>
</reference>
<evidence type="ECO:0000256" key="5">
    <source>
        <dbReference type="ARBA" id="ARBA00022989"/>
    </source>
</evidence>
<dbReference type="FunFam" id="2.60.40.10:FF:000674">
    <property type="entry name" value="Immunoglobulin superfamily member 3"/>
    <property type="match status" value="1"/>
</dbReference>
<accession>A0A9L0R701</accession>
<protein>
    <submittedName>
        <fullName evidence="13">Immunoglobulin superfamily member 3</fullName>
    </submittedName>
</protein>
<keyword evidence="8" id="KW-0393">Immunoglobulin domain</keyword>
<feature type="domain" description="Ig-like" evidence="12">
    <location>
        <begin position="633"/>
        <end position="760"/>
    </location>
</feature>
<dbReference type="Pfam" id="PF07686">
    <property type="entry name" value="V-set"/>
    <property type="match status" value="3"/>
</dbReference>
<evidence type="ECO:0000256" key="6">
    <source>
        <dbReference type="ARBA" id="ARBA00023136"/>
    </source>
</evidence>
<dbReference type="InterPro" id="IPR036179">
    <property type="entry name" value="Ig-like_dom_sf"/>
</dbReference>
<feature type="domain" description="Ig-like" evidence="12">
    <location>
        <begin position="770"/>
        <end position="902"/>
    </location>
</feature>
<organism evidence="13 14">
    <name type="scientific">Equus caballus</name>
    <name type="common">Horse</name>
    <dbReference type="NCBI Taxonomy" id="9796"/>
    <lineage>
        <taxon>Eukaryota</taxon>
        <taxon>Metazoa</taxon>
        <taxon>Chordata</taxon>
        <taxon>Craniata</taxon>
        <taxon>Vertebrata</taxon>
        <taxon>Euteleostomi</taxon>
        <taxon>Mammalia</taxon>
        <taxon>Eutheria</taxon>
        <taxon>Laurasiatheria</taxon>
        <taxon>Perissodactyla</taxon>
        <taxon>Equidae</taxon>
        <taxon>Equus</taxon>
    </lineage>
</organism>
<evidence type="ECO:0000256" key="3">
    <source>
        <dbReference type="ARBA" id="ARBA00022729"/>
    </source>
</evidence>
<feature type="domain" description="Ig-like" evidence="12">
    <location>
        <begin position="233"/>
        <end position="343"/>
    </location>
</feature>
<dbReference type="SMART" id="SM00406">
    <property type="entry name" value="IGv"/>
    <property type="match status" value="4"/>
</dbReference>
<dbReference type="FunFam" id="2.60.40.10:FF:000827">
    <property type="entry name" value="Immunoglobulin superfamily member 3"/>
    <property type="match status" value="1"/>
</dbReference>
<feature type="domain" description="Ig-like" evidence="12">
    <location>
        <begin position="143"/>
        <end position="205"/>
    </location>
</feature>
<dbReference type="PANTHER" id="PTHR12207">
    <property type="entry name" value="V-SET AND TRANSMEMBRANE DOMAIN-CONTAINING PROTEIN"/>
    <property type="match status" value="1"/>
</dbReference>
<dbReference type="GeneTree" id="ENSGT00940000155177"/>
<dbReference type="InterPro" id="IPR051102">
    <property type="entry name" value="IgSF_V-set/TM_domain"/>
</dbReference>
<dbReference type="Gene3D" id="2.60.40.10">
    <property type="entry name" value="Immunoglobulins"/>
    <property type="match status" value="7"/>
</dbReference>
<feature type="domain" description="Ig-like" evidence="12">
    <location>
        <begin position="6"/>
        <end position="138"/>
    </location>
</feature>
<dbReference type="GO" id="GO:0016020">
    <property type="term" value="C:membrane"/>
    <property type="evidence" value="ECO:0007669"/>
    <property type="project" value="UniProtKB-SubCell"/>
</dbReference>
<sequence length="1147" mass="129581">MKCFFPVLSCLAVLGVVSAQRQVAVQEGPLYRTEGSHITIWCNVSGYQEPSEQNFQWSIYLPSAPEREVQIVSTMDSSFPYAIYTQRVRSGKIYVERVQGNSALLHITDLQARDTGEYECHTPNTEKQYFGSYSAKMNLVVIPDSLQTTAVPQTLHKVEQDPLELTCEVATETFQHSHLSVAWLRQRGGEKPVEPSDQGEFYCEAAEWIQDPDGSWYAITRKRSEGTVVNVQPTDKEFTVRLETEKRLYTVGEPVEFRCILEAQNIPDRYFAVSWAFNSSLIASMGPNAVPVLNSEFTHREARGQLKVAKESDSVFVLKIYHLRQEDGGKYNCRVTEREKTVTGEFIDKESKRPKNIPIIVLPIKSSISVEVASNASIILEGENLHFSCSVRTAGRPQGRFSVIWQLVDRQNRRSNIMWLDRDGTVQPGASYWERSSFGGVQMEQVQPNSFSLGIFNSRKEDEGQYECHVTEWVRAVDGEWQIVGERRASTPVSITALETGFAVTAISRTPGVTYSDSFDLQCIIKPHYPARVPVSVTWRFQPVGTVEFHDLVTFTRDGGVQWGDRSSSFRTRTAIEKAESSNNVRLSISRASDTEAGKYQCVAELWRRNYNNTWTRLAERTSNLLEIRVLQPVTKLQVSKSKRTLTLVEDRPIQLNCSVKSQTSQNSHFAVLWYVHKPSDADGKLILKTTHNAAFEYGTYAEEEGLRARLQFERHVSGGLFSLTVQRAEVSDSGSYYCHVEEWLLSPNYAWYKLAEEVSGRTEVTVKQPDSRLKLSQAQGNLSVLETQQVQLECVVVNRTRVASQLLVEWFVWKPNHPERETVARLSREATFHYGEQAAKNNLEGRLHLESPSSGVYRLFIQNVAVQDSGTYSCRVEEWLPSPSGVWYKRAEDTAGQTAVTVMRPDAALQVDTVVPNATVSEKAAFQLDCSIVSRSSQDSRFAVAWYSLRTKAGGKRGSPGLEEQEEEGEEGEGEEEDPMERMALLSVGPDAVFGPEGSPWEGRLRFQRLSPLLYRLTVLQASPRDTGNYSCRVEEWLPSPQKEWYRLTEEESAPISIRVLDTSSTLQSIICSNDALFYFIFFYPFPIFGILIITILLVRFKSRNSSKNSDGKNGVPLLWIKEPHLNYSPTCLEPPVLSIHPGAID</sequence>
<dbReference type="InterPro" id="IPR013783">
    <property type="entry name" value="Ig-like_fold"/>
</dbReference>
<feature type="domain" description="Ig-like" evidence="12">
    <location>
        <begin position="358"/>
        <end position="496"/>
    </location>
</feature>
<keyword evidence="14" id="KW-1185">Reference proteome</keyword>
<evidence type="ECO:0000256" key="8">
    <source>
        <dbReference type="ARBA" id="ARBA00023319"/>
    </source>
</evidence>
<feature type="domain" description="Ig-like" evidence="12">
    <location>
        <begin position="906"/>
        <end position="1058"/>
    </location>
</feature>
<evidence type="ECO:0000256" key="4">
    <source>
        <dbReference type="ARBA" id="ARBA00022737"/>
    </source>
</evidence>
<dbReference type="FunFam" id="2.60.40.10:FF:000604">
    <property type="entry name" value="immunoglobulin superfamily member 3"/>
    <property type="match status" value="1"/>
</dbReference>
<dbReference type="Proteomes" id="UP000002281">
    <property type="component" value="Chromosome 5"/>
</dbReference>
<dbReference type="FunFam" id="2.60.40.10:FF:000689">
    <property type="entry name" value="Immunoglobulin superfamily member 3"/>
    <property type="match status" value="1"/>
</dbReference>
<dbReference type="PANTHER" id="PTHR12207:SF21">
    <property type="entry name" value="IMMUNOGLOBULIN SUPERFAMILY MEMBER 3"/>
    <property type="match status" value="1"/>
</dbReference>
<dbReference type="SUPFAM" id="SSF48726">
    <property type="entry name" value="Immunoglobulin"/>
    <property type="match status" value="7"/>
</dbReference>
<keyword evidence="5 10" id="KW-1133">Transmembrane helix</keyword>
<feature type="chain" id="PRO_5040376186" evidence="11">
    <location>
        <begin position="20"/>
        <end position="1147"/>
    </location>
</feature>
<dbReference type="InterPro" id="IPR007110">
    <property type="entry name" value="Ig-like_dom"/>
</dbReference>
<evidence type="ECO:0000313" key="14">
    <source>
        <dbReference type="Proteomes" id="UP000002281"/>
    </source>
</evidence>
<dbReference type="Ensembl" id="ENSECAT00000087034.1">
    <property type="protein sequence ID" value="ENSECAP00000058631.1"/>
    <property type="gene ID" value="ENSECAG00000022378.4"/>
</dbReference>
<keyword evidence="6 10" id="KW-0472">Membrane</keyword>
<gene>
    <name evidence="13" type="primary">IGSF3</name>
</gene>
<comment type="subcellular location">
    <subcellularLocation>
        <location evidence="1">Membrane</location>
        <topology evidence="1">Single-pass membrane protein</topology>
    </subcellularLocation>
</comment>
<evidence type="ECO:0000256" key="9">
    <source>
        <dbReference type="SAM" id="MobiDB-lite"/>
    </source>
</evidence>
<dbReference type="FunFam" id="2.60.40.10:FF:000191">
    <property type="entry name" value="Immunoglobulin superfamily member 3"/>
    <property type="match status" value="1"/>
</dbReference>
<dbReference type="InterPro" id="IPR013106">
    <property type="entry name" value="Ig_V-set"/>
</dbReference>
<keyword evidence="3 11" id="KW-0732">Signal</keyword>
<evidence type="ECO:0000256" key="10">
    <source>
        <dbReference type="SAM" id="Phobius"/>
    </source>
</evidence>
<keyword evidence="4" id="KW-0677">Repeat</keyword>
<evidence type="ECO:0000256" key="1">
    <source>
        <dbReference type="ARBA" id="ARBA00004167"/>
    </source>
</evidence>
<evidence type="ECO:0000313" key="13">
    <source>
        <dbReference type="Ensembl" id="ENSECAP00000058631.1"/>
    </source>
</evidence>
<evidence type="ECO:0000256" key="11">
    <source>
        <dbReference type="SAM" id="SignalP"/>
    </source>
</evidence>
<dbReference type="InterPro" id="IPR003599">
    <property type="entry name" value="Ig_sub"/>
</dbReference>
<dbReference type="AlphaFoldDB" id="A0A9L0R701"/>
<keyword evidence="2 10" id="KW-0812">Transmembrane</keyword>
<keyword evidence="7" id="KW-1015">Disulfide bond</keyword>
<evidence type="ECO:0000259" key="12">
    <source>
        <dbReference type="PROSITE" id="PS50835"/>
    </source>
</evidence>
<dbReference type="SMART" id="SM00409">
    <property type="entry name" value="IG"/>
    <property type="match status" value="8"/>
</dbReference>
<feature type="transmembrane region" description="Helical" evidence="10">
    <location>
        <begin position="1077"/>
        <end position="1100"/>
    </location>
</feature>